<feature type="transmembrane region" description="Helical" evidence="1">
    <location>
        <begin position="83"/>
        <end position="105"/>
    </location>
</feature>
<keyword evidence="1" id="KW-1133">Transmembrane helix</keyword>
<keyword evidence="1" id="KW-0812">Transmembrane</keyword>
<keyword evidence="1" id="KW-0472">Membrane</keyword>
<keyword evidence="3" id="KW-1185">Reference proteome</keyword>
<feature type="transmembrane region" description="Helical" evidence="1">
    <location>
        <begin position="12"/>
        <end position="35"/>
    </location>
</feature>
<reference evidence="2 3" key="1">
    <citation type="journal article" date="2011" name="J. Bacteriol.">
        <title>Genome sequence of Haloplasma contractile, an unusual contractile bacterium from a deep-sea anoxic brine lake.</title>
        <authorList>
            <person name="Antunes A."/>
            <person name="Alam I."/>
            <person name="El Dorry H."/>
            <person name="Siam R."/>
            <person name="Robertson A."/>
            <person name="Bajic V.B."/>
            <person name="Stingl U."/>
        </authorList>
    </citation>
    <scope>NUCLEOTIDE SEQUENCE [LARGE SCALE GENOMIC DNA]</scope>
    <source>
        <strain evidence="2 3">SSD-17B</strain>
    </source>
</reference>
<protein>
    <submittedName>
        <fullName evidence="2">Uncharacterized protein</fullName>
    </submittedName>
</protein>
<evidence type="ECO:0000313" key="2">
    <source>
        <dbReference type="EMBL" id="ERJ12695.1"/>
    </source>
</evidence>
<dbReference type="Proteomes" id="UP000005707">
    <property type="component" value="Unassembled WGS sequence"/>
</dbReference>
<accession>F7Q0F9</accession>
<dbReference type="AlphaFoldDB" id="F7Q0F9"/>
<comment type="caution">
    <text evidence="2">The sequence shown here is derived from an EMBL/GenBank/DDBJ whole genome shotgun (WGS) entry which is preliminary data.</text>
</comment>
<feature type="transmembrane region" description="Helical" evidence="1">
    <location>
        <begin position="111"/>
        <end position="130"/>
    </location>
</feature>
<sequence>MLKREKLSRQSISYLLLHTFSITFLCLMILIDFLISTDLKILKYSFQISALSLFIIIEIVLFSVRGRFKNAEPEYKEEYSFEYLLFEIAILFNISSIILIFSQYISNFVDNIIYVIMISFVVFYGLSVYIKPYFGVK</sequence>
<name>F7Q0F9_9MOLU</name>
<feature type="transmembrane region" description="Helical" evidence="1">
    <location>
        <begin position="41"/>
        <end position="62"/>
    </location>
</feature>
<dbReference type="RefSeq" id="WP_008825895.1">
    <property type="nucleotide sequence ID" value="NZ_AFNU02000003.1"/>
</dbReference>
<evidence type="ECO:0000313" key="3">
    <source>
        <dbReference type="Proteomes" id="UP000005707"/>
    </source>
</evidence>
<reference evidence="2 3" key="2">
    <citation type="journal article" date="2013" name="PLoS ONE">
        <title>INDIGO - INtegrated Data Warehouse of MIcrobial GenOmes with Examples from the Red Sea Extremophiles.</title>
        <authorList>
            <person name="Alam I."/>
            <person name="Antunes A."/>
            <person name="Kamau A.A."/>
            <person name="Ba Alawi W."/>
            <person name="Kalkatawi M."/>
            <person name="Stingl U."/>
            <person name="Bajic V.B."/>
        </authorList>
    </citation>
    <scope>NUCLEOTIDE SEQUENCE [LARGE SCALE GENOMIC DNA]</scope>
    <source>
        <strain evidence="2 3">SSD-17B</strain>
    </source>
</reference>
<dbReference type="STRING" id="1033810.HLPCO_001035"/>
<proteinExistence type="predicted"/>
<dbReference type="InParanoid" id="F7Q0F9"/>
<evidence type="ECO:0000256" key="1">
    <source>
        <dbReference type="SAM" id="Phobius"/>
    </source>
</evidence>
<organism evidence="2 3">
    <name type="scientific">Haloplasma contractile SSD-17B</name>
    <dbReference type="NCBI Taxonomy" id="1033810"/>
    <lineage>
        <taxon>Bacteria</taxon>
        <taxon>Bacillati</taxon>
        <taxon>Mycoplasmatota</taxon>
        <taxon>Mollicutes</taxon>
        <taxon>Haloplasmatales</taxon>
        <taxon>Haloplasmataceae</taxon>
        <taxon>Haloplasma</taxon>
    </lineage>
</organism>
<gene>
    <name evidence="2" type="ORF">HLPCO_001035</name>
</gene>
<dbReference type="EMBL" id="AFNU02000003">
    <property type="protein sequence ID" value="ERJ12695.1"/>
    <property type="molecule type" value="Genomic_DNA"/>
</dbReference>